<dbReference type="PROSITE" id="PS51354">
    <property type="entry name" value="GLUTAREDOXIN_2"/>
    <property type="match status" value="1"/>
</dbReference>
<feature type="domain" description="Glutaredoxin" evidence="2">
    <location>
        <begin position="268"/>
        <end position="338"/>
    </location>
</feature>
<dbReference type="PANTHER" id="PTHR45669:SF34">
    <property type="entry name" value="GENOME ASSEMBLY, CHROMOSOME: A02"/>
    <property type="match status" value="1"/>
</dbReference>
<evidence type="ECO:0000256" key="1">
    <source>
        <dbReference type="SAM" id="MobiDB-lite"/>
    </source>
</evidence>
<protein>
    <recommendedName>
        <fullName evidence="2">Glutaredoxin domain-containing protein</fullName>
    </recommendedName>
</protein>
<sequence length="440" mass="49934">MGCASSKHRKRCVHCRRGYSPVDMPPRSQSVHHPPQHSEDSCHMVALSSSSLGSLKLCDSSFGHNHKHLADFTGKLTADESGEKQIAGHRARPDNEKLNLEMQAKLMEAKVWSSMMNEKIPKIVPKTPIVTPPGEPETINTWEMMDGLEDMVSPLRSPNHVRSFSFDVSRNGGDCEPPKPMFQENGHVKPVWLQMEEEGLDSSCRFEDFDPEIISSFRKSLQELPSDHPFHISIHDLKLNPQFNLFQVEEEEEKEETLGENIGKEKVILYFTSLRGIRKTYEESCDVRVILKSLGIRVDERDVSMHSGFKEELKELLGDRFNNGVGITLPRVFLGRKYLGGAEEIRKLNEDGKLEKLLQGCERVEENKNGNGQECEGCGDVRFVPCETCSGSCKVYYEEEDDEEEDDDDDQSVKEEREYGFQTCPDCNENGLIRCPLCCD</sequence>
<name>A0A1J3FG54_NOCCA</name>
<dbReference type="InterPro" id="IPR036249">
    <property type="entry name" value="Thioredoxin-like_sf"/>
</dbReference>
<dbReference type="EMBL" id="GEVK01010298">
    <property type="protein sequence ID" value="JAU42534.1"/>
    <property type="molecule type" value="Transcribed_RNA"/>
</dbReference>
<dbReference type="AlphaFoldDB" id="A0A1J3FG54"/>
<dbReference type="Pfam" id="PF00462">
    <property type="entry name" value="Glutaredoxin"/>
    <property type="match status" value="1"/>
</dbReference>
<dbReference type="FunFam" id="3.40.30.10:FF:000273">
    <property type="entry name" value="Glutaredoxin family protein"/>
    <property type="match status" value="1"/>
</dbReference>
<dbReference type="InterPro" id="IPR002109">
    <property type="entry name" value="Glutaredoxin"/>
</dbReference>
<evidence type="ECO:0000313" key="3">
    <source>
        <dbReference type="EMBL" id="JAU42534.1"/>
    </source>
</evidence>
<reference evidence="3" key="1">
    <citation type="submission" date="2016-07" db="EMBL/GenBank/DDBJ databases">
        <title>De novo transcriptome assembly of four accessions of the metal hyperaccumulator plant Noccaea caerulescens.</title>
        <authorList>
            <person name="Blande D."/>
            <person name="Halimaa P."/>
            <person name="Tervahauta A.I."/>
            <person name="Aarts M.G."/>
            <person name="Karenlampi S.O."/>
        </authorList>
    </citation>
    <scope>NUCLEOTIDE SEQUENCE</scope>
</reference>
<accession>A0A1J3FG54</accession>
<dbReference type="CDD" id="cd03031">
    <property type="entry name" value="GRX_GRX_like"/>
    <property type="match status" value="1"/>
</dbReference>
<organism evidence="3">
    <name type="scientific">Noccaea caerulescens</name>
    <name type="common">Alpine penny-cress</name>
    <name type="synonym">Thlaspi caerulescens</name>
    <dbReference type="NCBI Taxonomy" id="107243"/>
    <lineage>
        <taxon>Eukaryota</taxon>
        <taxon>Viridiplantae</taxon>
        <taxon>Streptophyta</taxon>
        <taxon>Embryophyta</taxon>
        <taxon>Tracheophyta</taxon>
        <taxon>Spermatophyta</taxon>
        <taxon>Magnoliopsida</taxon>
        <taxon>eudicotyledons</taxon>
        <taxon>Gunneridae</taxon>
        <taxon>Pentapetalae</taxon>
        <taxon>rosids</taxon>
        <taxon>malvids</taxon>
        <taxon>Brassicales</taxon>
        <taxon>Brassicaceae</taxon>
        <taxon>Coluteocarpeae</taxon>
        <taxon>Noccaea</taxon>
    </lineage>
</organism>
<dbReference type="Pfam" id="PF23733">
    <property type="entry name" value="GRXCR1-2_C"/>
    <property type="match status" value="1"/>
</dbReference>
<dbReference type="SUPFAM" id="SSF52833">
    <property type="entry name" value="Thioredoxin-like"/>
    <property type="match status" value="1"/>
</dbReference>
<feature type="region of interest" description="Disordered" evidence="1">
    <location>
        <begin position="23"/>
        <end position="42"/>
    </location>
</feature>
<gene>
    <name evidence="3" type="ORF">LC_TR8923_c0_g1_i1_g.32292</name>
</gene>
<evidence type="ECO:0000259" key="2">
    <source>
        <dbReference type="Pfam" id="PF00462"/>
    </source>
</evidence>
<dbReference type="Gene3D" id="3.40.30.10">
    <property type="entry name" value="Glutaredoxin"/>
    <property type="match status" value="1"/>
</dbReference>
<dbReference type="PANTHER" id="PTHR45669">
    <property type="entry name" value="GLUTAREDOXIN DOMAIN-CONTAINING CYSTEINE-RICH PROTEIN CG12206-RELATED"/>
    <property type="match status" value="1"/>
</dbReference>
<proteinExistence type="predicted"/>